<keyword evidence="1" id="KW-0812">Transmembrane</keyword>
<reference evidence="3" key="2">
    <citation type="submission" date="2012-01" db="EMBL/GenBank/DDBJ databases">
        <title>Complete sequence of chromosome of Marinitoga piezophila KA3.</title>
        <authorList>
            <person name="Lucas S."/>
            <person name="Han J."/>
            <person name="Lapidus A."/>
            <person name="Cheng J.-F."/>
            <person name="Goodwin L."/>
            <person name="Pitluck S."/>
            <person name="Peters L."/>
            <person name="Mikhailova N."/>
            <person name="Teshima H."/>
            <person name="Detter J.C."/>
            <person name="Han C."/>
            <person name="Tapia R."/>
            <person name="Land M."/>
            <person name="Hauser L."/>
            <person name="Kyrpides N."/>
            <person name="Ivanova N."/>
            <person name="Pagani I."/>
            <person name="Jebbar M."/>
            <person name="Vannier P."/>
            <person name="Oger P."/>
            <person name="Cario A."/>
            <person name="Bartlett D."/>
            <person name="Noll K.M."/>
            <person name="Woyke T."/>
        </authorList>
    </citation>
    <scope>NUCLEOTIDE SEQUENCE [LARGE SCALE GENOMIC DNA]</scope>
    <source>
        <strain evidence="3">DSM 14283 / JCM 11233 / KA3</strain>
    </source>
</reference>
<dbReference type="HOGENOM" id="CLU_965776_0_0_0"/>
<organism evidence="2 3">
    <name type="scientific">Marinitoga piezophila (strain DSM 14283 / JCM 11233 / KA3)</name>
    <dbReference type="NCBI Taxonomy" id="443254"/>
    <lineage>
        <taxon>Bacteria</taxon>
        <taxon>Thermotogati</taxon>
        <taxon>Thermotogota</taxon>
        <taxon>Thermotogae</taxon>
        <taxon>Petrotogales</taxon>
        <taxon>Petrotogaceae</taxon>
        <taxon>Marinitoga</taxon>
    </lineage>
</organism>
<name>H2J4S6_MARPK</name>
<keyword evidence="1" id="KW-1133">Transmembrane helix</keyword>
<dbReference type="STRING" id="443254.Marpi_0417"/>
<dbReference type="Proteomes" id="UP000007161">
    <property type="component" value="Chromosome"/>
</dbReference>
<evidence type="ECO:0000256" key="1">
    <source>
        <dbReference type="SAM" id="Phobius"/>
    </source>
</evidence>
<evidence type="ECO:0000313" key="3">
    <source>
        <dbReference type="Proteomes" id="UP000007161"/>
    </source>
</evidence>
<sequence length="288" mass="33151">MDEQDKVKKKNGMLKRFAVILFYIGIFILFVFIFNYFFPVENEVSAPKKSYFDNIEYIVFKEIQFNNYIVYKDNNQNKARVYYIKGRAEIKFNVEDLKKRIESDSVTGKEIVYISIPQKDMLKIDVEIENSKEIDTFPIEVKSNNSNLMDITEKFSPVVGTVLGAWIGSKLTNISILKNFKAINIVGTLGGAVGGYLLTKHFVRKLEKSSSQSSNTVNDLSLGLDEEIKAKAKDLIALEFLYGNDNEFKKDIIEYYKSEFLKAVKPLYSIQDENVEVVWDNSLLEVIQ</sequence>
<protein>
    <submittedName>
        <fullName evidence="2">Uncharacterized protein</fullName>
    </submittedName>
</protein>
<proteinExistence type="predicted"/>
<gene>
    <name evidence="2" type="ordered locus">Marpi_0417</name>
</gene>
<dbReference type="eggNOG" id="COG3086">
    <property type="taxonomic scope" value="Bacteria"/>
</dbReference>
<feature type="transmembrane region" description="Helical" evidence="1">
    <location>
        <begin position="20"/>
        <end position="38"/>
    </location>
</feature>
<reference evidence="2 3" key="1">
    <citation type="journal article" date="2012" name="J. Bacteriol.">
        <title>Complete Genome Sequence of the Thermophilic, Piezophilic, Heterotrophic Bacterium Marinitoga piezophila KA3.</title>
        <authorList>
            <person name="Lucas S."/>
            <person name="Han J."/>
            <person name="Lapidus A."/>
            <person name="Cheng J.F."/>
            <person name="Goodwin L.A."/>
            <person name="Pitluck S."/>
            <person name="Peters L."/>
            <person name="Mikhailova N."/>
            <person name="Teshima H."/>
            <person name="Detter J.C."/>
            <person name="Han C."/>
            <person name="Tapia R."/>
            <person name="Land M."/>
            <person name="Hauser L."/>
            <person name="Kyrpides N.C."/>
            <person name="Ivanova N."/>
            <person name="Pagani I."/>
            <person name="Vannier P."/>
            <person name="Oger P."/>
            <person name="Bartlett D.H."/>
            <person name="Noll K.M."/>
            <person name="Woyke T."/>
            <person name="Jebbar M."/>
        </authorList>
    </citation>
    <scope>NUCLEOTIDE SEQUENCE [LARGE SCALE GENOMIC DNA]</scope>
    <source>
        <strain evidence="3">DSM 14283 / JCM 11233 / KA3</strain>
    </source>
</reference>
<dbReference type="RefSeq" id="WP_014295933.1">
    <property type="nucleotide sequence ID" value="NC_016751.1"/>
</dbReference>
<accession>H2J4S6</accession>
<dbReference type="KEGG" id="mpz:Marpi_0417"/>
<dbReference type="EMBL" id="CP003257">
    <property type="protein sequence ID" value="AEX84861.1"/>
    <property type="molecule type" value="Genomic_DNA"/>
</dbReference>
<dbReference type="AlphaFoldDB" id="H2J4S6"/>
<evidence type="ECO:0000313" key="2">
    <source>
        <dbReference type="EMBL" id="AEX84861.1"/>
    </source>
</evidence>
<keyword evidence="3" id="KW-1185">Reference proteome</keyword>
<keyword evidence="1" id="KW-0472">Membrane</keyword>